<dbReference type="EMBL" id="CAFBLP010000153">
    <property type="protein sequence ID" value="CAB4897154.1"/>
    <property type="molecule type" value="Genomic_DNA"/>
</dbReference>
<organism evidence="1">
    <name type="scientific">freshwater metagenome</name>
    <dbReference type="NCBI Taxonomy" id="449393"/>
    <lineage>
        <taxon>unclassified sequences</taxon>
        <taxon>metagenomes</taxon>
        <taxon>ecological metagenomes</taxon>
    </lineage>
</organism>
<reference evidence="1" key="1">
    <citation type="submission" date="2020-05" db="EMBL/GenBank/DDBJ databases">
        <authorList>
            <person name="Chiriac C."/>
            <person name="Salcher M."/>
            <person name="Ghai R."/>
            <person name="Kavagutti S V."/>
        </authorList>
    </citation>
    <scope>NUCLEOTIDE SEQUENCE</scope>
</reference>
<name>A0A6J7FTE1_9ZZZZ</name>
<gene>
    <name evidence="1" type="ORF">UFOPK3376_03213</name>
</gene>
<accession>A0A6J7FTE1</accession>
<proteinExistence type="predicted"/>
<sequence length="216" mass="23125">MLQLEHGLRVEQVHLALAAPLVLTTEFELAVGALLGPGGMGMSMAGCDLLGDLVDTDPAETADRTGEVLADKVLAEADGLEDLCAGVGGNGADAHLRHDLQHALAAGLDEVLHRQVRVHATEAVEVLTDHVLDRLKRQVRVDCARAIPDEERHVMHLAGVAALYDQACLRALLLTNQMMVHGSGEQQRWNRGEHVVAVAIAEHDDARPVGDYSADL</sequence>
<protein>
    <submittedName>
        <fullName evidence="1">Unannotated protein</fullName>
    </submittedName>
</protein>
<dbReference type="AlphaFoldDB" id="A0A6J7FTE1"/>
<evidence type="ECO:0000313" key="1">
    <source>
        <dbReference type="EMBL" id="CAB4897154.1"/>
    </source>
</evidence>
<dbReference type="AntiFam" id="ANF00199">
    <property type="entry name" value="Shadow ORF (opposite gltB)"/>
</dbReference>